<dbReference type="AlphaFoldDB" id="A0A250FY17"/>
<evidence type="ECO:0000256" key="4">
    <source>
        <dbReference type="NCBIfam" id="TIGR00652"/>
    </source>
</evidence>
<gene>
    <name evidence="3" type="primary">dapF</name>
    <name evidence="5" type="ORF">CGC58_10205</name>
</gene>
<feature type="binding site" evidence="3">
    <location>
        <begin position="201"/>
        <end position="202"/>
    </location>
    <ligand>
        <name>substrate</name>
    </ligand>
</feature>
<evidence type="ECO:0000256" key="2">
    <source>
        <dbReference type="ARBA" id="ARBA00023235"/>
    </source>
</evidence>
<feature type="site" description="Could be important to modulate the pK values of the two catalytic cysteine residues" evidence="3">
    <location>
        <position position="139"/>
    </location>
</feature>
<dbReference type="NCBIfam" id="TIGR00652">
    <property type="entry name" value="DapF"/>
    <property type="match status" value="1"/>
</dbReference>
<dbReference type="UniPathway" id="UPA00034">
    <property type="reaction ID" value="UER00025"/>
</dbReference>
<dbReference type="GO" id="GO:0005829">
    <property type="term" value="C:cytosol"/>
    <property type="evidence" value="ECO:0007669"/>
    <property type="project" value="TreeGrafter"/>
</dbReference>
<comment type="subunit">
    <text evidence="3">Homodimer.</text>
</comment>
<feature type="active site" description="Proton acceptor" evidence="3">
    <location>
        <position position="200"/>
    </location>
</feature>
<comment type="subcellular location">
    <subcellularLocation>
        <location evidence="3">Cytoplasm</location>
    </subcellularLocation>
</comment>
<dbReference type="PANTHER" id="PTHR31689">
    <property type="entry name" value="DIAMINOPIMELATE EPIMERASE, CHLOROPLASTIC"/>
    <property type="match status" value="1"/>
</dbReference>
<keyword evidence="2 3" id="KW-0413">Isomerase</keyword>
<evidence type="ECO:0000313" key="6">
    <source>
        <dbReference type="Proteomes" id="UP000217348"/>
    </source>
</evidence>
<feature type="binding site" evidence="3">
    <location>
        <position position="172"/>
    </location>
    <ligand>
        <name>substrate</name>
    </ligand>
</feature>
<dbReference type="Proteomes" id="UP000217348">
    <property type="component" value="Chromosome"/>
</dbReference>
<keyword evidence="3" id="KW-0963">Cytoplasm</keyword>
<protein>
    <recommendedName>
        <fullName evidence="3 4">Diaminopimelate epimerase</fullName>
        <shortName evidence="3">DAP epimerase</shortName>
        <ecNumber evidence="3 4">5.1.1.7</ecNumber>
    </recommendedName>
    <alternativeName>
        <fullName evidence="3">PLP-independent amino acid racemase</fullName>
    </alternativeName>
</protein>
<sequence>MNIHFYKYQGTGNDFVMIDNRDENFPKNNQKLVAFLCHRRFGIGADGLILLENAEGYDFRMVYYNSDGKESSMCGNGGRCTVAFAKQLGIISDKTHFIATDGEHSAQINAQNEVQLQMKNVEAIQVEQDYVFLDTGSPHHVQVVDNVGEIDVNTEGAKIRYGELYKDKGGSNVNFVGQQNENTFNIRTYERGVEEETYSCGTGATAVAISMYHLGKTNSKEVHLQTLGGNLKVLFERKDKGYQNVHLCGTATFVFEGNCEVKV</sequence>
<comment type="function">
    <text evidence="3">Catalyzes the stereoinversion of LL-2,6-diaminopimelate (L,L-DAP) to meso-diaminopimelate (meso-DAP), a precursor of L-lysine and an essential component of the bacterial peptidoglycan.</text>
</comment>
<dbReference type="OrthoDB" id="9805408at2"/>
<evidence type="ECO:0000256" key="1">
    <source>
        <dbReference type="ARBA" id="ARBA00010219"/>
    </source>
</evidence>
<dbReference type="InterPro" id="IPR001653">
    <property type="entry name" value="DAP_epimerase_DapF"/>
</dbReference>
<organism evidence="5 6">
    <name type="scientific">Capnocytophaga stomatis</name>
    <dbReference type="NCBI Taxonomy" id="1848904"/>
    <lineage>
        <taxon>Bacteria</taxon>
        <taxon>Pseudomonadati</taxon>
        <taxon>Bacteroidota</taxon>
        <taxon>Flavobacteriia</taxon>
        <taxon>Flavobacteriales</taxon>
        <taxon>Flavobacteriaceae</taxon>
        <taxon>Capnocytophaga</taxon>
    </lineage>
</organism>
<feature type="site" description="Could be important to modulate the pK values of the two catalytic cysteine residues" evidence="3">
    <location>
        <position position="190"/>
    </location>
</feature>
<dbReference type="SUPFAM" id="SSF54506">
    <property type="entry name" value="Diaminopimelate epimerase-like"/>
    <property type="match status" value="2"/>
</dbReference>
<dbReference type="GO" id="GO:0009089">
    <property type="term" value="P:lysine biosynthetic process via diaminopimelate"/>
    <property type="evidence" value="ECO:0007669"/>
    <property type="project" value="UniProtKB-UniRule"/>
</dbReference>
<comment type="caution">
    <text evidence="3">Lacks conserved residue(s) required for the propagation of feature annotation.</text>
</comment>
<accession>A0A250FY17</accession>
<dbReference type="EMBL" id="CP022387">
    <property type="protein sequence ID" value="ATA90059.1"/>
    <property type="molecule type" value="Genomic_DNA"/>
</dbReference>
<dbReference type="Pfam" id="PF01678">
    <property type="entry name" value="DAP_epimerase"/>
    <property type="match status" value="2"/>
</dbReference>
<keyword evidence="3" id="KW-0028">Amino-acid biosynthesis</keyword>
<name>A0A250FY17_9FLAO</name>
<dbReference type="RefSeq" id="WP_095896607.1">
    <property type="nucleotide sequence ID" value="NZ_CP022387.1"/>
</dbReference>
<dbReference type="EC" id="5.1.1.7" evidence="3 4"/>
<feature type="binding site" evidence="3">
    <location>
        <begin position="75"/>
        <end position="76"/>
    </location>
    <ligand>
        <name>substrate</name>
    </ligand>
</feature>
<dbReference type="GO" id="GO:0008837">
    <property type="term" value="F:diaminopimelate epimerase activity"/>
    <property type="evidence" value="ECO:0007669"/>
    <property type="project" value="UniProtKB-UniRule"/>
</dbReference>
<feature type="binding site" evidence="3">
    <location>
        <position position="13"/>
    </location>
    <ligand>
        <name>substrate</name>
    </ligand>
</feature>
<comment type="catalytic activity">
    <reaction evidence="3">
        <text>(2S,6S)-2,6-diaminopimelate = meso-2,6-diaminopimelate</text>
        <dbReference type="Rhea" id="RHEA:15393"/>
        <dbReference type="ChEBI" id="CHEBI:57609"/>
        <dbReference type="ChEBI" id="CHEBI:57791"/>
        <dbReference type="EC" id="5.1.1.7"/>
    </reaction>
</comment>
<feature type="active site" description="Proton donor" evidence="3">
    <location>
        <position position="74"/>
    </location>
</feature>
<dbReference type="KEGG" id="csto:CGC58_10205"/>
<proteinExistence type="inferred from homology"/>
<dbReference type="PANTHER" id="PTHR31689:SF0">
    <property type="entry name" value="DIAMINOPIMELATE EPIMERASE"/>
    <property type="match status" value="1"/>
</dbReference>
<dbReference type="HAMAP" id="MF_00197">
    <property type="entry name" value="DAP_epimerase"/>
    <property type="match status" value="1"/>
</dbReference>
<dbReference type="Gene3D" id="3.10.310.10">
    <property type="entry name" value="Diaminopimelate Epimerase, Chain A, domain 1"/>
    <property type="match status" value="2"/>
</dbReference>
<reference evidence="6" key="1">
    <citation type="submission" date="2017-06" db="EMBL/GenBank/DDBJ databases">
        <title>Capnocytophaga spp. assemblies.</title>
        <authorList>
            <person name="Gulvik C.A."/>
        </authorList>
    </citation>
    <scope>NUCLEOTIDE SEQUENCE [LARGE SCALE GENOMIC DNA]</scope>
    <source>
        <strain evidence="6">H2177</strain>
    </source>
</reference>
<evidence type="ECO:0000256" key="3">
    <source>
        <dbReference type="HAMAP-Rule" id="MF_00197"/>
    </source>
</evidence>
<comment type="similarity">
    <text evidence="1 3">Belongs to the diaminopimelate epimerase family.</text>
</comment>
<keyword evidence="3" id="KW-0457">Lysine biosynthesis</keyword>
<feature type="binding site" evidence="3">
    <location>
        <begin position="190"/>
        <end position="191"/>
    </location>
    <ligand>
        <name>substrate</name>
    </ligand>
</feature>
<feature type="binding site" evidence="3">
    <location>
        <position position="65"/>
    </location>
    <ligand>
        <name>substrate</name>
    </ligand>
</feature>
<comment type="pathway">
    <text evidence="3">Amino-acid biosynthesis; L-lysine biosynthesis via DAP pathway; DL-2,6-diaminopimelate from LL-2,6-diaminopimelate: step 1/1.</text>
</comment>
<evidence type="ECO:0000313" key="5">
    <source>
        <dbReference type="EMBL" id="ATA90059.1"/>
    </source>
</evidence>